<organism evidence="2 3">
    <name type="scientific">Rhodococcus pseudokoreensis</name>
    <dbReference type="NCBI Taxonomy" id="2811421"/>
    <lineage>
        <taxon>Bacteria</taxon>
        <taxon>Bacillati</taxon>
        <taxon>Actinomycetota</taxon>
        <taxon>Actinomycetes</taxon>
        <taxon>Mycobacteriales</taxon>
        <taxon>Nocardiaceae</taxon>
        <taxon>Rhodococcus</taxon>
    </lineage>
</organism>
<keyword evidence="1" id="KW-1133">Transmembrane helix</keyword>
<accession>A0A974ZYR1</accession>
<name>A0A974ZYR1_9NOCA</name>
<dbReference type="EMBL" id="CP070619">
    <property type="protein sequence ID" value="QSE95320.1"/>
    <property type="molecule type" value="Genomic_DNA"/>
</dbReference>
<keyword evidence="3" id="KW-1185">Reference proteome</keyword>
<keyword evidence="1" id="KW-0812">Transmembrane</keyword>
<reference evidence="2 3" key="2">
    <citation type="journal article" date="2022" name="Arch. Microbiol.">
        <title>Rhodococcus pseudokoreensis sp. nov. isolated from the rhizosphere of young M26 apple rootstocks.</title>
        <authorList>
            <person name="Kampfer P."/>
            <person name="Glaeser S.P."/>
            <person name="Blom J."/>
            <person name="Wolf J."/>
            <person name="Benning S."/>
            <person name="Schloter M."/>
            <person name="Neumann-Schaal M."/>
        </authorList>
    </citation>
    <scope>NUCLEOTIDE SEQUENCE [LARGE SCALE GENOMIC DNA]</scope>
    <source>
        <strain evidence="2 3">R79</strain>
    </source>
</reference>
<keyword evidence="1" id="KW-0472">Membrane</keyword>
<protein>
    <submittedName>
        <fullName evidence="2">Uncharacterized protein</fullName>
    </submittedName>
</protein>
<evidence type="ECO:0000313" key="3">
    <source>
        <dbReference type="Proteomes" id="UP000662986"/>
    </source>
</evidence>
<evidence type="ECO:0000256" key="1">
    <source>
        <dbReference type="SAM" id="Phobius"/>
    </source>
</evidence>
<evidence type="ECO:0000313" key="2">
    <source>
        <dbReference type="EMBL" id="QSE95320.1"/>
    </source>
</evidence>
<dbReference type="Proteomes" id="UP000662986">
    <property type="component" value="Chromosome"/>
</dbReference>
<gene>
    <name evidence="2" type="ORF">JWS13_07990</name>
</gene>
<reference evidence="2 3" key="1">
    <citation type="journal article" date="2021" name="Microbiol. Resour. Announc.">
        <title>Complete Genome Sequences of Two Rhodococcus sp. Strains with Large and Linear Chromosomes, Isolated from Apple Rhizosphere.</title>
        <authorList>
            <person name="Benning S."/>
            <person name="Brugnone N."/>
            <person name="Siani R."/>
            <person name="Kublik S."/>
            <person name="Schloter M."/>
            <person name="Rad V."/>
        </authorList>
    </citation>
    <scope>NUCLEOTIDE SEQUENCE [LARGE SCALE GENOMIC DNA]</scope>
    <source>
        <strain evidence="2 3">R79</strain>
    </source>
</reference>
<proteinExistence type="predicted"/>
<feature type="transmembrane region" description="Helical" evidence="1">
    <location>
        <begin position="77"/>
        <end position="99"/>
    </location>
</feature>
<feature type="transmembrane region" description="Helical" evidence="1">
    <location>
        <begin position="5"/>
        <end position="25"/>
    </location>
</feature>
<sequence>MPALWWVIGAVAAVGMFAMIASVIWPGQAVYLAPAFCAQPTDEAIVVSDTYTDGDGTSTNFALYCVGDRGQTIDEGWLRPFLLLWAAYLVVVAVVFSVVRLSRRPQAEPAGPGTEIRDHAD</sequence>